<organism evidence="2 3">
    <name type="scientific">Comamonas flocculans</name>
    <dbReference type="NCBI Taxonomy" id="2597701"/>
    <lineage>
        <taxon>Bacteria</taxon>
        <taxon>Pseudomonadati</taxon>
        <taxon>Pseudomonadota</taxon>
        <taxon>Betaproteobacteria</taxon>
        <taxon>Burkholderiales</taxon>
        <taxon>Comamonadaceae</taxon>
        <taxon>Comamonas</taxon>
    </lineage>
</organism>
<keyword evidence="3" id="KW-1185">Reference proteome</keyword>
<name>A0A5B8RXE0_9BURK</name>
<reference evidence="2 3" key="1">
    <citation type="submission" date="2019-07" db="EMBL/GenBank/DDBJ databases">
        <title>Complete genome sequence of Comamonas sp. NLF 7-7 isolated from livestock.</title>
        <authorList>
            <person name="Kim D.H."/>
            <person name="Kim J.G."/>
        </authorList>
    </citation>
    <scope>NUCLEOTIDE SEQUENCE [LARGE SCALE GENOMIC DNA]</scope>
    <source>
        <strain evidence="2 3">NLF 7-7</strain>
    </source>
</reference>
<gene>
    <name evidence="2" type="ORF">FOZ74_10325</name>
</gene>
<dbReference type="AlphaFoldDB" id="A0A5B8RXE0"/>
<evidence type="ECO:0000313" key="3">
    <source>
        <dbReference type="Proteomes" id="UP000321199"/>
    </source>
</evidence>
<dbReference type="Proteomes" id="UP000321199">
    <property type="component" value="Chromosome"/>
</dbReference>
<accession>A0A5B8RXE0</accession>
<evidence type="ECO:0000256" key="1">
    <source>
        <dbReference type="SAM" id="MobiDB-lite"/>
    </source>
</evidence>
<dbReference type="EMBL" id="CP042344">
    <property type="protein sequence ID" value="QEA13394.1"/>
    <property type="molecule type" value="Genomic_DNA"/>
</dbReference>
<proteinExistence type="predicted"/>
<evidence type="ECO:0000313" key="2">
    <source>
        <dbReference type="EMBL" id="QEA13394.1"/>
    </source>
</evidence>
<dbReference type="KEGG" id="cof:FOZ74_10325"/>
<sequence length="87" mass="9552">MNETIPAAGAVPDWADAPEGEGWNWLAQDADGRWFWYRTEPRLNWPGGVWRSNSRNQQFAGAGAPDAHWDASVRLRPGCVPPGPVPG</sequence>
<dbReference type="OrthoDB" id="8910756at2"/>
<feature type="region of interest" description="Disordered" evidence="1">
    <location>
        <begin position="1"/>
        <end position="20"/>
    </location>
</feature>
<dbReference type="RefSeq" id="WP_146912986.1">
    <property type="nucleotide sequence ID" value="NZ_CP042344.1"/>
</dbReference>
<protein>
    <submittedName>
        <fullName evidence="2">Uncharacterized protein</fullName>
    </submittedName>
</protein>